<dbReference type="PROSITE" id="PS50931">
    <property type="entry name" value="HTH_LYSR"/>
    <property type="match status" value="1"/>
</dbReference>
<evidence type="ECO:0000256" key="3">
    <source>
        <dbReference type="ARBA" id="ARBA00023125"/>
    </source>
</evidence>
<evidence type="ECO:0000256" key="4">
    <source>
        <dbReference type="ARBA" id="ARBA00023163"/>
    </source>
</evidence>
<keyword evidence="4" id="KW-0804">Transcription</keyword>
<dbReference type="RefSeq" id="WP_090134049.1">
    <property type="nucleotide sequence ID" value="NZ_FOLY01000004.1"/>
</dbReference>
<gene>
    <name evidence="6" type="ORF">SAMN05421848_2294</name>
</gene>
<dbReference type="EMBL" id="FOLY01000004">
    <property type="protein sequence ID" value="SFC66358.1"/>
    <property type="molecule type" value="Genomic_DNA"/>
</dbReference>
<dbReference type="Gene3D" id="1.10.10.10">
    <property type="entry name" value="Winged helix-like DNA-binding domain superfamily/Winged helix DNA-binding domain"/>
    <property type="match status" value="1"/>
</dbReference>
<evidence type="ECO:0000256" key="2">
    <source>
        <dbReference type="ARBA" id="ARBA00023015"/>
    </source>
</evidence>
<organism evidence="6 7">
    <name type="scientific">Kushneria avicenniae</name>
    <dbReference type="NCBI Taxonomy" id="402385"/>
    <lineage>
        <taxon>Bacteria</taxon>
        <taxon>Pseudomonadati</taxon>
        <taxon>Pseudomonadota</taxon>
        <taxon>Gammaproteobacteria</taxon>
        <taxon>Oceanospirillales</taxon>
        <taxon>Halomonadaceae</taxon>
        <taxon>Kushneria</taxon>
    </lineage>
</organism>
<dbReference type="Proteomes" id="UP000199046">
    <property type="component" value="Unassembled WGS sequence"/>
</dbReference>
<dbReference type="PANTHER" id="PTHR30427:SF1">
    <property type="entry name" value="TRANSCRIPTIONAL ACTIVATOR PROTEIN LYSR"/>
    <property type="match status" value="1"/>
</dbReference>
<evidence type="ECO:0000313" key="6">
    <source>
        <dbReference type="EMBL" id="SFC66358.1"/>
    </source>
</evidence>
<dbReference type="GO" id="GO:0003700">
    <property type="term" value="F:DNA-binding transcription factor activity"/>
    <property type="evidence" value="ECO:0007669"/>
    <property type="project" value="InterPro"/>
</dbReference>
<comment type="similarity">
    <text evidence="1">Belongs to the LysR transcriptional regulatory family.</text>
</comment>
<dbReference type="OrthoDB" id="6624490at2"/>
<dbReference type="STRING" id="402385.SAMN05421848_2294"/>
<sequence>MKLRHIEVFHALVSGGSVSAAARRLNVSQPSVTRTLAHAESTLGVRLFERHPRGLTPTPEALRLWPAIEAAVRQLDVVDQLGRQLRHGVDQHLRLGASHAPGHLVMPGALIALQRLLPALEVELVTSHFSTLCDELLAHRLDMALAFEQPAPEGIECEHLMRAPMQALLPPDMRAPEHVTLEWLNAHGLILMPEEDPLGTLLSQALEAESLTPTARLRVKTYSVIAELVIAGGGTGIVDPFTAERYRDRLQVLPLSPTLDMNVALLKARHVPQPHAAHQLRTLLIDQLTQRSRRWQQDA</sequence>
<dbReference type="SUPFAM" id="SSF53850">
    <property type="entry name" value="Periplasmic binding protein-like II"/>
    <property type="match status" value="1"/>
</dbReference>
<dbReference type="PRINTS" id="PR00039">
    <property type="entry name" value="HTHLYSR"/>
</dbReference>
<dbReference type="SUPFAM" id="SSF46785">
    <property type="entry name" value="Winged helix' DNA-binding domain"/>
    <property type="match status" value="1"/>
</dbReference>
<dbReference type="Pfam" id="PF03466">
    <property type="entry name" value="LysR_substrate"/>
    <property type="match status" value="1"/>
</dbReference>
<keyword evidence="2" id="KW-0805">Transcription regulation</keyword>
<evidence type="ECO:0000259" key="5">
    <source>
        <dbReference type="PROSITE" id="PS50931"/>
    </source>
</evidence>
<protein>
    <submittedName>
        <fullName evidence="6">DNA-binding transcriptional regulator, LysR family</fullName>
    </submittedName>
</protein>
<dbReference type="GO" id="GO:0010628">
    <property type="term" value="P:positive regulation of gene expression"/>
    <property type="evidence" value="ECO:0007669"/>
    <property type="project" value="TreeGrafter"/>
</dbReference>
<evidence type="ECO:0000313" key="7">
    <source>
        <dbReference type="Proteomes" id="UP000199046"/>
    </source>
</evidence>
<dbReference type="AlphaFoldDB" id="A0A1I1L5T1"/>
<dbReference type="GO" id="GO:0043565">
    <property type="term" value="F:sequence-specific DNA binding"/>
    <property type="evidence" value="ECO:0007669"/>
    <property type="project" value="TreeGrafter"/>
</dbReference>
<reference evidence="7" key="1">
    <citation type="submission" date="2016-10" db="EMBL/GenBank/DDBJ databases">
        <authorList>
            <person name="Varghese N."/>
            <person name="Submissions S."/>
        </authorList>
    </citation>
    <scope>NUCLEOTIDE SEQUENCE [LARGE SCALE GENOMIC DNA]</scope>
    <source>
        <strain evidence="7">DSM 23439</strain>
    </source>
</reference>
<evidence type="ECO:0000256" key="1">
    <source>
        <dbReference type="ARBA" id="ARBA00009437"/>
    </source>
</evidence>
<dbReference type="Gene3D" id="3.40.190.290">
    <property type="match status" value="1"/>
</dbReference>
<feature type="domain" description="HTH lysR-type" evidence="5">
    <location>
        <begin position="1"/>
        <end position="58"/>
    </location>
</feature>
<dbReference type="InterPro" id="IPR000847">
    <property type="entry name" value="LysR_HTH_N"/>
</dbReference>
<keyword evidence="7" id="KW-1185">Reference proteome</keyword>
<keyword evidence="3 6" id="KW-0238">DNA-binding</keyword>
<name>A0A1I1L5T1_9GAMM</name>
<dbReference type="InterPro" id="IPR036390">
    <property type="entry name" value="WH_DNA-bd_sf"/>
</dbReference>
<proteinExistence type="inferred from homology"/>
<dbReference type="InterPro" id="IPR036388">
    <property type="entry name" value="WH-like_DNA-bd_sf"/>
</dbReference>
<dbReference type="PANTHER" id="PTHR30427">
    <property type="entry name" value="TRANSCRIPTIONAL ACTIVATOR PROTEIN LYSR"/>
    <property type="match status" value="1"/>
</dbReference>
<dbReference type="InterPro" id="IPR005119">
    <property type="entry name" value="LysR_subst-bd"/>
</dbReference>
<dbReference type="Pfam" id="PF00126">
    <property type="entry name" value="HTH_1"/>
    <property type="match status" value="1"/>
</dbReference>
<accession>A0A1I1L5T1</accession>